<dbReference type="Proteomes" id="UP000547209">
    <property type="component" value="Unassembled WGS sequence"/>
</dbReference>
<dbReference type="PRINTS" id="PR00032">
    <property type="entry name" value="HTHARAC"/>
</dbReference>
<dbReference type="EMBL" id="JACJVP010000094">
    <property type="protein sequence ID" value="MBB6675686.1"/>
    <property type="molecule type" value="Genomic_DNA"/>
</dbReference>
<evidence type="ECO:0000313" key="6">
    <source>
        <dbReference type="Proteomes" id="UP000547209"/>
    </source>
</evidence>
<keyword evidence="6" id="KW-1185">Reference proteome</keyword>
<dbReference type="InterPro" id="IPR018060">
    <property type="entry name" value="HTH_AraC"/>
</dbReference>
<protein>
    <submittedName>
        <fullName evidence="5">Helix-turn-helix domain-containing protein</fullName>
    </submittedName>
</protein>
<keyword evidence="1" id="KW-0805">Transcription regulation</keyword>
<name>A0A7X0VJ69_9BACL</name>
<dbReference type="InterPro" id="IPR020449">
    <property type="entry name" value="Tscrpt_reg_AraC-type_HTH"/>
</dbReference>
<dbReference type="Gene3D" id="1.10.10.60">
    <property type="entry name" value="Homeodomain-like"/>
    <property type="match status" value="2"/>
</dbReference>
<dbReference type="PROSITE" id="PS00041">
    <property type="entry name" value="HTH_ARAC_FAMILY_1"/>
    <property type="match status" value="1"/>
</dbReference>
<evidence type="ECO:0000256" key="3">
    <source>
        <dbReference type="ARBA" id="ARBA00023163"/>
    </source>
</evidence>
<dbReference type="PROSITE" id="PS01124">
    <property type="entry name" value="HTH_ARAC_FAMILY_2"/>
    <property type="match status" value="1"/>
</dbReference>
<dbReference type="AlphaFoldDB" id="A0A7X0VJ69"/>
<comment type="caution">
    <text evidence="5">The sequence shown here is derived from an EMBL/GenBank/DDBJ whole genome shotgun (WGS) entry which is preliminary data.</text>
</comment>
<dbReference type="Pfam" id="PF02311">
    <property type="entry name" value="AraC_binding"/>
    <property type="match status" value="1"/>
</dbReference>
<dbReference type="PANTHER" id="PTHR43280">
    <property type="entry name" value="ARAC-FAMILY TRANSCRIPTIONAL REGULATOR"/>
    <property type="match status" value="1"/>
</dbReference>
<dbReference type="PANTHER" id="PTHR43280:SF2">
    <property type="entry name" value="HTH-TYPE TRANSCRIPTIONAL REGULATOR EXSA"/>
    <property type="match status" value="1"/>
</dbReference>
<dbReference type="GO" id="GO:0043565">
    <property type="term" value="F:sequence-specific DNA binding"/>
    <property type="evidence" value="ECO:0007669"/>
    <property type="project" value="InterPro"/>
</dbReference>
<dbReference type="SUPFAM" id="SSF51215">
    <property type="entry name" value="Regulatory protein AraC"/>
    <property type="match status" value="1"/>
</dbReference>
<evidence type="ECO:0000259" key="4">
    <source>
        <dbReference type="PROSITE" id="PS01124"/>
    </source>
</evidence>
<dbReference type="RefSeq" id="WP_185673531.1">
    <property type="nucleotide sequence ID" value="NZ_JACJVP010000094.1"/>
</dbReference>
<keyword evidence="3" id="KW-0804">Transcription</keyword>
<evidence type="ECO:0000256" key="2">
    <source>
        <dbReference type="ARBA" id="ARBA00023125"/>
    </source>
</evidence>
<proteinExistence type="predicted"/>
<dbReference type="InterPro" id="IPR037923">
    <property type="entry name" value="HTH-like"/>
</dbReference>
<dbReference type="InterPro" id="IPR014710">
    <property type="entry name" value="RmlC-like_jellyroll"/>
</dbReference>
<dbReference type="InterPro" id="IPR003313">
    <property type="entry name" value="AraC-bd"/>
</dbReference>
<dbReference type="Pfam" id="PF12833">
    <property type="entry name" value="HTH_18"/>
    <property type="match status" value="1"/>
</dbReference>
<dbReference type="InterPro" id="IPR018062">
    <property type="entry name" value="HTH_AraC-typ_CS"/>
</dbReference>
<feature type="domain" description="HTH araC/xylS-type" evidence="4">
    <location>
        <begin position="191"/>
        <end position="289"/>
    </location>
</feature>
<dbReference type="SUPFAM" id="SSF46689">
    <property type="entry name" value="Homeodomain-like"/>
    <property type="match status" value="2"/>
</dbReference>
<keyword evidence="2" id="KW-0238">DNA-binding</keyword>
<dbReference type="CDD" id="cd02208">
    <property type="entry name" value="cupin_RmlC-like"/>
    <property type="match status" value="1"/>
</dbReference>
<gene>
    <name evidence="5" type="ORF">H7C19_33995</name>
</gene>
<dbReference type="Gene3D" id="2.60.120.10">
    <property type="entry name" value="Jelly Rolls"/>
    <property type="match status" value="1"/>
</dbReference>
<sequence length="290" mass="32823">MDVKPLRENRLHGNPGFPVGFYRIERTAGESILDNHWHEEIEFLMVTYGKAIFQIGLASYELKAGEAIFIPGGELHGGFPLEEAPCTYEAVVCDLGWLIGSGDQMAKRYLLPLQRGLLSLPSHWTADAEWGPKLLTQLRTVLDLEASDDPARELRVKIGLLALFADLISRGLMQSKHPGEPSERRAAERLKNVLLFIEAHFARRLTVRELADVAGMSEGHFSRVFRTYMRQTPIAYLNRYRIRHAAGRLLDSDLTISEAALESGFDNFSYFIKLFRAVYGCTPKAYRNRP</sequence>
<evidence type="ECO:0000313" key="5">
    <source>
        <dbReference type="EMBL" id="MBB6675686.1"/>
    </source>
</evidence>
<accession>A0A7X0VJ69</accession>
<reference evidence="5 6" key="1">
    <citation type="submission" date="2020-08" db="EMBL/GenBank/DDBJ databases">
        <title>Cohnella phylogeny.</title>
        <authorList>
            <person name="Dunlap C."/>
        </authorList>
    </citation>
    <scope>NUCLEOTIDE SEQUENCE [LARGE SCALE GENOMIC DNA]</scope>
    <source>
        <strain evidence="5 6">DSM 28246</strain>
    </source>
</reference>
<organism evidence="5 6">
    <name type="scientific">Cohnella nanjingensis</name>
    <dbReference type="NCBI Taxonomy" id="1387779"/>
    <lineage>
        <taxon>Bacteria</taxon>
        <taxon>Bacillati</taxon>
        <taxon>Bacillota</taxon>
        <taxon>Bacilli</taxon>
        <taxon>Bacillales</taxon>
        <taxon>Paenibacillaceae</taxon>
        <taxon>Cohnella</taxon>
    </lineage>
</organism>
<dbReference type="GO" id="GO:0003700">
    <property type="term" value="F:DNA-binding transcription factor activity"/>
    <property type="evidence" value="ECO:0007669"/>
    <property type="project" value="InterPro"/>
</dbReference>
<dbReference type="SMART" id="SM00342">
    <property type="entry name" value="HTH_ARAC"/>
    <property type="match status" value="1"/>
</dbReference>
<evidence type="ECO:0000256" key="1">
    <source>
        <dbReference type="ARBA" id="ARBA00023015"/>
    </source>
</evidence>
<dbReference type="InterPro" id="IPR009057">
    <property type="entry name" value="Homeodomain-like_sf"/>
</dbReference>